<proteinExistence type="predicted"/>
<dbReference type="SUPFAM" id="SSF55909">
    <property type="entry name" value="Pentein"/>
    <property type="match status" value="1"/>
</dbReference>
<protein>
    <submittedName>
        <fullName evidence="4">Agmatine/peptidylarginine deiminase</fullName>
    </submittedName>
</protein>
<dbReference type="PANTHER" id="PTHR31377">
    <property type="entry name" value="AGMATINE DEIMINASE-RELATED"/>
    <property type="match status" value="1"/>
</dbReference>
<organism evidence="4 5">
    <name type="scientific">Halomonas cupida</name>
    <dbReference type="NCBI Taxonomy" id="44933"/>
    <lineage>
        <taxon>Bacteria</taxon>
        <taxon>Pseudomonadati</taxon>
        <taxon>Pseudomonadota</taxon>
        <taxon>Gammaproteobacteria</taxon>
        <taxon>Oceanospirillales</taxon>
        <taxon>Halomonadaceae</taxon>
        <taxon>Halomonas</taxon>
    </lineage>
</organism>
<dbReference type="EMBL" id="FRCA01000001">
    <property type="protein sequence ID" value="SHL36977.1"/>
    <property type="molecule type" value="Genomic_DNA"/>
</dbReference>
<dbReference type="InterPro" id="IPR036526">
    <property type="entry name" value="C-N_Hydrolase_sf"/>
</dbReference>
<dbReference type="Proteomes" id="UP000184123">
    <property type="component" value="Unassembled WGS sequence"/>
</dbReference>
<keyword evidence="1" id="KW-0378">Hydrolase</keyword>
<dbReference type="PANTHER" id="PTHR31377:SF0">
    <property type="entry name" value="AGMATINE DEIMINASE-RELATED"/>
    <property type="match status" value="1"/>
</dbReference>
<dbReference type="SUPFAM" id="SSF56317">
    <property type="entry name" value="Carbon-nitrogen hydrolase"/>
    <property type="match status" value="1"/>
</dbReference>
<evidence type="ECO:0000313" key="4">
    <source>
        <dbReference type="EMBL" id="SHL36977.1"/>
    </source>
</evidence>
<dbReference type="Gene3D" id="3.75.10.10">
    <property type="entry name" value="L-arginine/glycine Amidinotransferase, Chain A"/>
    <property type="match status" value="1"/>
</dbReference>
<evidence type="ECO:0000256" key="1">
    <source>
        <dbReference type="ARBA" id="ARBA00022801"/>
    </source>
</evidence>
<dbReference type="FunFam" id="3.60.110.10:FF:000010">
    <property type="entry name" value="Carbon-nitrogen hydrolase"/>
    <property type="match status" value="1"/>
</dbReference>
<evidence type="ECO:0000313" key="5">
    <source>
        <dbReference type="Proteomes" id="UP000184123"/>
    </source>
</evidence>
<dbReference type="Proteomes" id="UP000321726">
    <property type="component" value="Unassembled WGS sequence"/>
</dbReference>
<dbReference type="AlphaFoldDB" id="A0A1M7A2M9"/>
<feature type="domain" description="CN hydrolase" evidence="2">
    <location>
        <begin position="369"/>
        <end position="634"/>
    </location>
</feature>
<dbReference type="GO" id="GO:0047632">
    <property type="term" value="F:agmatine deiminase activity"/>
    <property type="evidence" value="ECO:0007669"/>
    <property type="project" value="TreeGrafter"/>
</dbReference>
<dbReference type="Gene3D" id="3.60.110.10">
    <property type="entry name" value="Carbon-nitrogen hydrolase"/>
    <property type="match status" value="1"/>
</dbReference>
<gene>
    <name evidence="3" type="ORF">HCU01_05060</name>
    <name evidence="4" type="ORF">SAMN05660971_00336</name>
</gene>
<dbReference type="CDD" id="cd07573">
    <property type="entry name" value="CPA"/>
    <property type="match status" value="1"/>
</dbReference>
<reference evidence="4 5" key="1">
    <citation type="submission" date="2016-11" db="EMBL/GenBank/DDBJ databases">
        <authorList>
            <person name="Jaros S."/>
            <person name="Januszkiewicz K."/>
            <person name="Wedrychowicz H."/>
        </authorList>
    </citation>
    <scope>NUCLEOTIDE SEQUENCE [LARGE SCALE GENOMIC DNA]</scope>
    <source>
        <strain evidence="4 5">DSM 4740</strain>
    </source>
</reference>
<dbReference type="GO" id="GO:0004668">
    <property type="term" value="F:protein-arginine deiminase activity"/>
    <property type="evidence" value="ECO:0007669"/>
    <property type="project" value="InterPro"/>
</dbReference>
<keyword evidence="6" id="KW-1185">Reference proteome</keyword>
<dbReference type="EMBL" id="BJXU01000016">
    <property type="protein sequence ID" value="GEN22557.1"/>
    <property type="molecule type" value="Genomic_DNA"/>
</dbReference>
<evidence type="ECO:0000313" key="6">
    <source>
        <dbReference type="Proteomes" id="UP000321726"/>
    </source>
</evidence>
<dbReference type="Pfam" id="PF00795">
    <property type="entry name" value="CN_hydrolase"/>
    <property type="match status" value="1"/>
</dbReference>
<evidence type="ECO:0000259" key="2">
    <source>
        <dbReference type="PROSITE" id="PS50263"/>
    </source>
</evidence>
<dbReference type="Pfam" id="PF04371">
    <property type="entry name" value="PAD_porph"/>
    <property type="match status" value="1"/>
</dbReference>
<dbReference type="PROSITE" id="PS50263">
    <property type="entry name" value="CN_HYDROLASE"/>
    <property type="match status" value="1"/>
</dbReference>
<dbReference type="InterPro" id="IPR003010">
    <property type="entry name" value="C-N_Hydrolase"/>
</dbReference>
<name>A0A1M7A2M9_9GAMM</name>
<dbReference type="InterPro" id="IPR007466">
    <property type="entry name" value="Peptidyl-Arg-deiminase_porph"/>
</dbReference>
<reference evidence="3 6" key="2">
    <citation type="submission" date="2019-07" db="EMBL/GenBank/DDBJ databases">
        <title>Whole genome shotgun sequence of Halomonas cupida NBRC 102219.</title>
        <authorList>
            <person name="Hosoyama A."/>
            <person name="Uohara A."/>
            <person name="Ohji S."/>
            <person name="Ichikawa N."/>
        </authorList>
    </citation>
    <scope>NUCLEOTIDE SEQUENCE [LARGE SCALE GENOMIC DNA]</scope>
    <source>
        <strain evidence="3 6">NBRC 102219</strain>
    </source>
</reference>
<dbReference type="STRING" id="44933.SAMN05660971_00336"/>
<dbReference type="GO" id="GO:0009446">
    <property type="term" value="P:putrescine biosynthetic process"/>
    <property type="evidence" value="ECO:0007669"/>
    <property type="project" value="InterPro"/>
</dbReference>
<evidence type="ECO:0000313" key="3">
    <source>
        <dbReference type="EMBL" id="GEN22557.1"/>
    </source>
</evidence>
<accession>A0A1M7A2M9</accession>
<sequence>MHRLLPEWYPQDAVQLTWPRPDGDWAYMLDAIEQMLEQIALITGRYQAVIIGFPDAATRERITMRLHRRGMASDRLHTVIIDNDDTWARDHGPLATSDGDQVKLHDFIFTGWGGKFPAERDNTITRQLDELGLLACPLEPHELILEGGAVETDGLGTLLTTEACLLNPNRNAHLNRTQVEEQLCQRLGIERVLWLQHGHLEGDDTDSHIDTLARFCSPDTIAYVRCDDPEDSHYAELRAMELELESLTRADGSAYRLIALPWPGACLDADDGHRLPATYANFLIINGAVLVPTHGDRRDREALNALAEAFPQHDIIGVDASAAIRQHGSLHCLTMQWPRGSLMPCDLQTSSSSVSNHTAPRSILMTRQLKVGLVQQPAWPDKQRSLAESEAGIRELAASGANLIMLQELHATHYFCQYEDTELFDLAEPLDGPTGTRLGELAAELDVVLMGSLFERRAAGLYHNTAVVYDGKRGLVGKYRKMHIPDDPGFYEKFYFTPGDHDAQRCEGFTPIDTSVGRLGVLVCWDQWYPEAARLMALAGAEILLYPTAIGWCPSDDDAEKQRQKDAWTLIQRSHGVANGIPVMVANRVGHEADLSGLSEGIDFWGGSFICGPQGELLAHAGTEAERLLVTLDLDHGEDVRRIWPYLRDRRVDAYGDLTRRFRD</sequence>